<reference evidence="1 2" key="1">
    <citation type="submission" date="2020-08" db="EMBL/GenBank/DDBJ databases">
        <title>Sequencing the genomes of 1000 actinobacteria strains.</title>
        <authorList>
            <person name="Klenk H.-P."/>
        </authorList>
    </citation>
    <scope>NUCLEOTIDE SEQUENCE [LARGE SCALE GENOMIC DNA]</scope>
    <source>
        <strain evidence="1 2">DSM 45584</strain>
    </source>
</reference>
<organism evidence="1 2">
    <name type="scientific">Saccharopolyspora phatthalungensis</name>
    <dbReference type="NCBI Taxonomy" id="664693"/>
    <lineage>
        <taxon>Bacteria</taxon>
        <taxon>Bacillati</taxon>
        <taxon>Actinomycetota</taxon>
        <taxon>Actinomycetes</taxon>
        <taxon>Pseudonocardiales</taxon>
        <taxon>Pseudonocardiaceae</taxon>
        <taxon>Saccharopolyspora</taxon>
    </lineage>
</organism>
<dbReference type="AlphaFoldDB" id="A0A840QK74"/>
<protein>
    <submittedName>
        <fullName evidence="1">Uncharacterized protein</fullName>
    </submittedName>
</protein>
<comment type="caution">
    <text evidence="1">The sequence shown here is derived from an EMBL/GenBank/DDBJ whole genome shotgun (WGS) entry which is preliminary data.</text>
</comment>
<sequence>MSKPRGKTPGEQIGSVALTLREPLEHAEQLHRRTSKLVMRDEPTANSVAGHSLLAHLEVGSDIGRDLLRHKAEADALAVGVLAGLPTAEE</sequence>
<gene>
    <name evidence="1" type="ORF">BJ970_007589</name>
</gene>
<evidence type="ECO:0000313" key="2">
    <source>
        <dbReference type="Proteomes" id="UP000584374"/>
    </source>
</evidence>
<dbReference type="Proteomes" id="UP000584374">
    <property type="component" value="Unassembled WGS sequence"/>
</dbReference>
<keyword evidence="2" id="KW-1185">Reference proteome</keyword>
<evidence type="ECO:0000313" key="1">
    <source>
        <dbReference type="EMBL" id="MBB5159988.1"/>
    </source>
</evidence>
<dbReference type="EMBL" id="JACHIW010000004">
    <property type="protein sequence ID" value="MBB5159988.1"/>
    <property type="molecule type" value="Genomic_DNA"/>
</dbReference>
<proteinExistence type="predicted"/>
<name>A0A840QK74_9PSEU</name>
<accession>A0A840QK74</accession>
<dbReference type="RefSeq" id="WP_184733107.1">
    <property type="nucleotide sequence ID" value="NZ_JACHIW010000004.1"/>
</dbReference>